<dbReference type="CDD" id="cd02511">
    <property type="entry name" value="Beta4Glucosyltransferase"/>
    <property type="match status" value="1"/>
</dbReference>
<feature type="domain" description="Glycosyltransferase 2-like" evidence="2">
    <location>
        <begin position="5"/>
        <end position="133"/>
    </location>
</feature>
<reference evidence="3 4" key="1">
    <citation type="submission" date="2020-08" db="EMBL/GenBank/DDBJ databases">
        <title>Cohnella phylogeny.</title>
        <authorList>
            <person name="Dunlap C."/>
        </authorList>
    </citation>
    <scope>NUCLEOTIDE SEQUENCE [LARGE SCALE GENOMIC DNA]</scope>
    <source>
        <strain evidence="3 4">DSM 25239</strain>
    </source>
</reference>
<dbReference type="EMBL" id="JACJVR010000069">
    <property type="protein sequence ID" value="MBB6693249.1"/>
    <property type="molecule type" value="Genomic_DNA"/>
</dbReference>
<dbReference type="GO" id="GO:0016740">
    <property type="term" value="F:transferase activity"/>
    <property type="evidence" value="ECO:0007669"/>
    <property type="project" value="UniProtKB-KW"/>
</dbReference>
<accession>A0A841U0A9</accession>
<dbReference type="SUPFAM" id="SSF53448">
    <property type="entry name" value="Nucleotide-diphospho-sugar transferases"/>
    <property type="match status" value="1"/>
</dbReference>
<keyword evidence="1" id="KW-1133">Transmembrane helix</keyword>
<name>A0A841U0A9_9BACL</name>
<evidence type="ECO:0000313" key="4">
    <source>
        <dbReference type="Proteomes" id="UP000553776"/>
    </source>
</evidence>
<comment type="caution">
    <text evidence="3">The sequence shown here is derived from an EMBL/GenBank/DDBJ whole genome shotgun (WGS) entry which is preliminary data.</text>
</comment>
<sequence length="246" mass="28865">METLSVNIITKNEESNIKRCLDSVSWTNEIIIIDSGSTDSTISICKEYTNNIYIEEWSNYAEQRNKALKKSTCDWILVIDADEELTEDLIREIRSLLNSGATNAGYMISMKNYIGDQWLKSKRFTPNYQLRLFKREGAYFHGAVHERVNINGEIGMLKGVINHFTYKDLHDYLFKVNKYTTLEIQGKKVPKFLLYHLLVRPMLKFIHEYFFKKGYRNGWLGLTSSIFLVLYDYLIVAKLLERENLK</sequence>
<protein>
    <submittedName>
        <fullName evidence="3">Glycosyltransferase family 2 protein</fullName>
    </submittedName>
</protein>
<proteinExistence type="predicted"/>
<evidence type="ECO:0000313" key="3">
    <source>
        <dbReference type="EMBL" id="MBB6693249.1"/>
    </source>
</evidence>
<keyword evidence="1" id="KW-0472">Membrane</keyword>
<keyword evidence="4" id="KW-1185">Reference proteome</keyword>
<evidence type="ECO:0000259" key="2">
    <source>
        <dbReference type="Pfam" id="PF00535"/>
    </source>
</evidence>
<dbReference type="Proteomes" id="UP000553776">
    <property type="component" value="Unassembled WGS sequence"/>
</dbReference>
<dbReference type="InterPro" id="IPR029044">
    <property type="entry name" value="Nucleotide-diphossugar_trans"/>
</dbReference>
<feature type="transmembrane region" description="Helical" evidence="1">
    <location>
        <begin position="219"/>
        <end position="240"/>
    </location>
</feature>
<dbReference type="Pfam" id="PF00535">
    <property type="entry name" value="Glycos_transf_2"/>
    <property type="match status" value="1"/>
</dbReference>
<gene>
    <name evidence="3" type="ORF">H7B90_17740</name>
</gene>
<evidence type="ECO:0000256" key="1">
    <source>
        <dbReference type="SAM" id="Phobius"/>
    </source>
</evidence>
<dbReference type="Gene3D" id="3.90.550.10">
    <property type="entry name" value="Spore Coat Polysaccharide Biosynthesis Protein SpsA, Chain A"/>
    <property type="match status" value="1"/>
</dbReference>
<organism evidence="3 4">
    <name type="scientific">Cohnella xylanilytica</name>
    <dbReference type="NCBI Taxonomy" id="557555"/>
    <lineage>
        <taxon>Bacteria</taxon>
        <taxon>Bacillati</taxon>
        <taxon>Bacillota</taxon>
        <taxon>Bacilli</taxon>
        <taxon>Bacillales</taxon>
        <taxon>Paenibacillaceae</taxon>
        <taxon>Cohnella</taxon>
    </lineage>
</organism>
<dbReference type="AlphaFoldDB" id="A0A841U0A9"/>
<dbReference type="RefSeq" id="WP_185137233.1">
    <property type="nucleotide sequence ID" value="NZ_JACJVR010000069.1"/>
</dbReference>
<dbReference type="PANTHER" id="PTHR43630">
    <property type="entry name" value="POLY-BETA-1,6-N-ACETYL-D-GLUCOSAMINE SYNTHASE"/>
    <property type="match status" value="1"/>
</dbReference>
<keyword evidence="1" id="KW-0812">Transmembrane</keyword>
<keyword evidence="3" id="KW-0808">Transferase</keyword>
<dbReference type="PANTHER" id="PTHR43630:SF2">
    <property type="entry name" value="GLYCOSYLTRANSFERASE"/>
    <property type="match status" value="1"/>
</dbReference>
<dbReference type="InterPro" id="IPR001173">
    <property type="entry name" value="Glyco_trans_2-like"/>
</dbReference>